<evidence type="ECO:0000256" key="9">
    <source>
        <dbReference type="ARBA" id="ARBA00034075"/>
    </source>
</evidence>
<organism evidence="11 12">
    <name type="scientific">Mycena albidolilacea</name>
    <dbReference type="NCBI Taxonomy" id="1033008"/>
    <lineage>
        <taxon>Eukaryota</taxon>
        <taxon>Fungi</taxon>
        <taxon>Dikarya</taxon>
        <taxon>Basidiomycota</taxon>
        <taxon>Agaricomycotina</taxon>
        <taxon>Agaricomycetes</taxon>
        <taxon>Agaricomycetidae</taxon>
        <taxon>Agaricales</taxon>
        <taxon>Marasmiineae</taxon>
        <taxon>Mycenaceae</taxon>
        <taxon>Mycena</taxon>
    </lineage>
</organism>
<dbReference type="EC" id="3.1.1.-" evidence="10"/>
<keyword evidence="4" id="KW-0479">Metal-binding</keyword>
<evidence type="ECO:0000256" key="7">
    <source>
        <dbReference type="ARBA" id="ARBA00022837"/>
    </source>
</evidence>
<keyword evidence="7" id="KW-0106">Calcium</keyword>
<dbReference type="PANTHER" id="PTHR33938:SF15">
    <property type="entry name" value="FERULOYL ESTERASE B-RELATED"/>
    <property type="match status" value="1"/>
</dbReference>
<evidence type="ECO:0000313" key="12">
    <source>
        <dbReference type="Proteomes" id="UP001218218"/>
    </source>
</evidence>
<keyword evidence="2" id="KW-0719">Serine esterase</keyword>
<evidence type="ECO:0000313" key="11">
    <source>
        <dbReference type="EMBL" id="KAJ7333446.1"/>
    </source>
</evidence>
<evidence type="ECO:0000256" key="5">
    <source>
        <dbReference type="ARBA" id="ARBA00022729"/>
    </source>
</evidence>
<dbReference type="InterPro" id="IPR011118">
    <property type="entry name" value="Tannase/feruloyl_esterase"/>
</dbReference>
<comment type="similarity">
    <text evidence="1 10">Belongs to the tannase family.</text>
</comment>
<evidence type="ECO:0000256" key="2">
    <source>
        <dbReference type="ARBA" id="ARBA00022487"/>
    </source>
</evidence>
<dbReference type="GO" id="GO:0045493">
    <property type="term" value="P:xylan catabolic process"/>
    <property type="evidence" value="ECO:0007669"/>
    <property type="project" value="UniProtKB-KW"/>
</dbReference>
<dbReference type="GO" id="GO:0046872">
    <property type="term" value="F:metal ion binding"/>
    <property type="evidence" value="ECO:0007669"/>
    <property type="project" value="UniProtKB-KW"/>
</dbReference>
<dbReference type="PANTHER" id="PTHR33938">
    <property type="entry name" value="FERULOYL ESTERASE B-RELATED"/>
    <property type="match status" value="1"/>
</dbReference>
<feature type="signal peptide" evidence="10">
    <location>
        <begin position="1"/>
        <end position="21"/>
    </location>
</feature>
<protein>
    <recommendedName>
        <fullName evidence="10">Carboxylic ester hydrolase</fullName>
        <ecNumber evidence="10">3.1.1.-</ecNumber>
    </recommendedName>
</protein>
<evidence type="ECO:0000256" key="10">
    <source>
        <dbReference type="RuleBase" id="RU361238"/>
    </source>
</evidence>
<sequence length="531" mass="56646">MAHRPILAASILGLLSTFARAADPSLKCLALKNTLQLENTTILDAAYIAAPANVSTAGSCQSVALVSAAPLCRVYLVINTTATSAVHAEAWLPDTWYGRFMGLGNGGLGGCINYPDLDYATSLHFAAIGSDNGHDGQTGLPFLDHPEVINDFTFRAIHVEAVIGKQLVQAYYGTPPAKSYFSGCSSGGRQGTQAALRYPEDFDGIIAGAPATDVNRYLGWVGLLGHYIGATSPDTAADAITSPKFIPPTLWSAISAEILRQCDGLDGVYDGIITEPDDCVFNVDALRCGAGQANETETCLTPVQVEALRNIYTPLRSASGELLYPRYTPGAEADPFGGVIFGGAFVILAADWERYTVLNITEHDFSNFSLHDIALFDAVNPGGGATWDGDLSAFRARGGKFLSYHGRRDPLIPSTNSKRMYDLVSSTLGFPPSALDDFYRLFLVPGLGHCFGGLGATLIGQGQIPGTNFVNDSVHNVVLALVDWVEGGIAPDTIVGSDGQGAERVHCRYPMRSVWDEKAWVCEDDEGRYSL</sequence>
<feature type="chain" id="PRO_5041770312" description="Carboxylic ester hydrolase" evidence="10">
    <location>
        <begin position="22"/>
        <end position="531"/>
    </location>
</feature>
<proteinExistence type="inferred from homology"/>
<dbReference type="Proteomes" id="UP001218218">
    <property type="component" value="Unassembled WGS sequence"/>
</dbReference>
<evidence type="ECO:0000256" key="8">
    <source>
        <dbReference type="ARBA" id="ARBA00023157"/>
    </source>
</evidence>
<name>A0AAD7EJZ7_9AGAR</name>
<dbReference type="EMBL" id="JARIHO010000034">
    <property type="protein sequence ID" value="KAJ7333446.1"/>
    <property type="molecule type" value="Genomic_DNA"/>
</dbReference>
<evidence type="ECO:0000256" key="4">
    <source>
        <dbReference type="ARBA" id="ARBA00022723"/>
    </source>
</evidence>
<accession>A0AAD7EJZ7</accession>
<dbReference type="GO" id="GO:0030600">
    <property type="term" value="F:feruloyl esterase activity"/>
    <property type="evidence" value="ECO:0007669"/>
    <property type="project" value="UniProtKB-EC"/>
</dbReference>
<gene>
    <name evidence="11" type="ORF">DFH08DRAFT_1021141</name>
</gene>
<dbReference type="AlphaFoldDB" id="A0AAD7EJZ7"/>
<comment type="caution">
    <text evidence="11">The sequence shown here is derived from an EMBL/GenBank/DDBJ whole genome shotgun (WGS) entry which is preliminary data.</text>
</comment>
<dbReference type="InterPro" id="IPR029058">
    <property type="entry name" value="AB_hydrolase_fold"/>
</dbReference>
<keyword evidence="3" id="KW-0624">Polysaccharide degradation</keyword>
<keyword evidence="3" id="KW-0858">Xylan degradation</keyword>
<evidence type="ECO:0000256" key="3">
    <source>
        <dbReference type="ARBA" id="ARBA00022651"/>
    </source>
</evidence>
<keyword evidence="5 10" id="KW-0732">Signal</keyword>
<reference evidence="11" key="1">
    <citation type="submission" date="2023-03" db="EMBL/GenBank/DDBJ databases">
        <title>Massive genome expansion in bonnet fungi (Mycena s.s.) driven by repeated elements and novel gene families across ecological guilds.</title>
        <authorList>
            <consortium name="Lawrence Berkeley National Laboratory"/>
            <person name="Harder C.B."/>
            <person name="Miyauchi S."/>
            <person name="Viragh M."/>
            <person name="Kuo A."/>
            <person name="Thoen E."/>
            <person name="Andreopoulos B."/>
            <person name="Lu D."/>
            <person name="Skrede I."/>
            <person name="Drula E."/>
            <person name="Henrissat B."/>
            <person name="Morin E."/>
            <person name="Kohler A."/>
            <person name="Barry K."/>
            <person name="LaButti K."/>
            <person name="Morin E."/>
            <person name="Salamov A."/>
            <person name="Lipzen A."/>
            <person name="Mereny Z."/>
            <person name="Hegedus B."/>
            <person name="Baldrian P."/>
            <person name="Stursova M."/>
            <person name="Weitz H."/>
            <person name="Taylor A."/>
            <person name="Grigoriev I.V."/>
            <person name="Nagy L.G."/>
            <person name="Martin F."/>
            <person name="Kauserud H."/>
        </authorList>
    </citation>
    <scope>NUCLEOTIDE SEQUENCE</scope>
    <source>
        <strain evidence="11">CBHHK002</strain>
    </source>
</reference>
<keyword evidence="3" id="KW-0119">Carbohydrate metabolism</keyword>
<keyword evidence="6 10" id="KW-0378">Hydrolase</keyword>
<keyword evidence="8" id="KW-1015">Disulfide bond</keyword>
<keyword evidence="12" id="KW-1185">Reference proteome</keyword>
<dbReference type="Pfam" id="PF07519">
    <property type="entry name" value="Tannase"/>
    <property type="match status" value="1"/>
</dbReference>
<evidence type="ECO:0000256" key="6">
    <source>
        <dbReference type="ARBA" id="ARBA00022801"/>
    </source>
</evidence>
<dbReference type="Gene3D" id="3.40.50.1820">
    <property type="entry name" value="alpha/beta hydrolase"/>
    <property type="match status" value="1"/>
</dbReference>
<dbReference type="SUPFAM" id="SSF53474">
    <property type="entry name" value="alpha/beta-Hydrolases"/>
    <property type="match status" value="1"/>
</dbReference>
<comment type="catalytic activity">
    <reaction evidence="9">
        <text>feruloyl-polysaccharide + H2O = ferulate + polysaccharide.</text>
        <dbReference type="EC" id="3.1.1.73"/>
    </reaction>
</comment>
<evidence type="ECO:0000256" key="1">
    <source>
        <dbReference type="ARBA" id="ARBA00006249"/>
    </source>
</evidence>